<protein>
    <submittedName>
        <fullName evidence="1">FMN-binding negative transcriptional regulator</fullName>
    </submittedName>
</protein>
<dbReference type="Proteomes" id="UP001231736">
    <property type="component" value="Unassembled WGS sequence"/>
</dbReference>
<evidence type="ECO:0000313" key="1">
    <source>
        <dbReference type="EMBL" id="MDP8174084.1"/>
    </source>
</evidence>
<comment type="caution">
    <text evidence="1">The sequence shown here is derived from an EMBL/GenBank/DDBJ whole genome shotgun (WGS) entry which is preliminary data.</text>
</comment>
<organism evidence="1 2">
    <name type="scientific">Phocoenobacter skyensis</name>
    <dbReference type="NCBI Taxonomy" id="97481"/>
    <lineage>
        <taxon>Bacteria</taxon>
        <taxon>Pseudomonadati</taxon>
        <taxon>Pseudomonadota</taxon>
        <taxon>Gammaproteobacteria</taxon>
        <taxon>Pasteurellales</taxon>
        <taxon>Pasteurellaceae</taxon>
        <taxon>Phocoenobacter</taxon>
    </lineage>
</organism>
<proteinExistence type="predicted"/>
<dbReference type="Pfam" id="PF04299">
    <property type="entry name" value="FMN_bind_2"/>
    <property type="match status" value="1"/>
</dbReference>
<dbReference type="InterPro" id="IPR007396">
    <property type="entry name" value="TR_PAI2-type"/>
</dbReference>
<gene>
    <name evidence="1" type="ORF">QJU97_01235</name>
</gene>
<dbReference type="SUPFAM" id="SSF50475">
    <property type="entry name" value="FMN-binding split barrel"/>
    <property type="match status" value="1"/>
</dbReference>
<dbReference type="InterPro" id="IPR012349">
    <property type="entry name" value="Split_barrel_FMN-bd"/>
</dbReference>
<dbReference type="PANTHER" id="PTHR35802">
    <property type="entry name" value="PROTEASE SYNTHASE AND SPORULATION PROTEIN PAI 2"/>
    <property type="match status" value="1"/>
</dbReference>
<name>A0AAJ6NC34_9PAST</name>
<sequence length="212" mass="24588">MYIPKKFQHDNLNDIQDLVHEFPLATIVTSNSGNIEACHVPLYLEFVDDNIILYGHLAKVNPLLKSQLHDNKWLVIFQDMGHYISPNWYPNKIVTHKEVPTWNYRSVHFTVKPMFITEFDELKSIISKLSEIHEQIEPMPWSINHAPEKFIESMCKAIVGIRLTVLDIQSQFKLSQNKDAKTKENVATQLRKIGSTNAQKMAENIGKYNDKK</sequence>
<reference evidence="1" key="1">
    <citation type="journal article" date="2023" name="Front. Microbiol.">
        <title>Phylogeography and host specificity of Pasteurellaceae pathogenic to sea-farmed fish in the north-east Atlantic.</title>
        <authorList>
            <person name="Gulla S."/>
            <person name="Colquhoun D.J."/>
            <person name="Olsen A.B."/>
            <person name="Spilsberg B."/>
            <person name="Lagesen K."/>
            <person name="Aakesson C.P."/>
            <person name="Strom S."/>
            <person name="Manji F."/>
            <person name="Birkbeck T.H."/>
            <person name="Nilsen H.K."/>
        </authorList>
    </citation>
    <scope>NUCLEOTIDE SEQUENCE</scope>
    <source>
        <strain evidence="1">98B1</strain>
    </source>
</reference>
<dbReference type="Gene3D" id="2.30.110.10">
    <property type="entry name" value="Electron Transport, Fmn-binding Protein, Chain A"/>
    <property type="match status" value="1"/>
</dbReference>
<dbReference type="AlphaFoldDB" id="A0AAJ6NC34"/>
<dbReference type="PANTHER" id="PTHR35802:SF1">
    <property type="entry name" value="PROTEASE SYNTHASE AND SPORULATION PROTEIN PAI 2"/>
    <property type="match status" value="1"/>
</dbReference>
<accession>A0AAJ6NC34</accession>
<dbReference type="PIRSF" id="PIRSF010372">
    <property type="entry name" value="PaiB"/>
    <property type="match status" value="1"/>
</dbReference>
<dbReference type="RefSeq" id="WP_306375473.1">
    <property type="nucleotide sequence ID" value="NZ_JASAYT010000003.1"/>
</dbReference>
<dbReference type="EMBL" id="JASAYT010000003">
    <property type="protein sequence ID" value="MDP8174084.1"/>
    <property type="molecule type" value="Genomic_DNA"/>
</dbReference>
<evidence type="ECO:0000313" key="2">
    <source>
        <dbReference type="Proteomes" id="UP001231736"/>
    </source>
</evidence>